<feature type="compositionally biased region" description="Polar residues" evidence="1">
    <location>
        <begin position="1"/>
        <end position="12"/>
    </location>
</feature>
<gene>
    <name evidence="2" type="ORF">Tco_1030828</name>
</gene>
<feature type="region of interest" description="Disordered" evidence="1">
    <location>
        <begin position="1"/>
        <end position="34"/>
    </location>
</feature>
<keyword evidence="3" id="KW-1185">Reference proteome</keyword>
<reference evidence="2" key="2">
    <citation type="submission" date="2022-01" db="EMBL/GenBank/DDBJ databases">
        <authorList>
            <person name="Yamashiro T."/>
            <person name="Shiraishi A."/>
            <person name="Satake H."/>
            <person name="Nakayama K."/>
        </authorList>
    </citation>
    <scope>NUCLEOTIDE SEQUENCE</scope>
</reference>
<evidence type="ECO:0008006" key="4">
    <source>
        <dbReference type="Google" id="ProtNLM"/>
    </source>
</evidence>
<comment type="caution">
    <text evidence="2">The sequence shown here is derived from an EMBL/GenBank/DDBJ whole genome shotgun (WGS) entry which is preliminary data.</text>
</comment>
<dbReference type="Proteomes" id="UP001151760">
    <property type="component" value="Unassembled WGS sequence"/>
</dbReference>
<name>A0ABQ5G9K9_9ASTR</name>
<sequence length="170" mass="18195">MNQRGSSRTGSLPSGHVDLTGDEDPTNKDGDTEIGDLIGVLVSLGGEISLEGKKSQEMPPKRTSTSEAPAMTQAAIKKLVADSVCAALEAQAVNMANTDNITRPREAPVARKCSYKEFMSCQPINFKGTEGAVGLICWFERTESVFSRSNCTKDCKVKFATSTLTEEALS</sequence>
<accession>A0ABQ5G9K9</accession>
<evidence type="ECO:0000256" key="1">
    <source>
        <dbReference type="SAM" id="MobiDB-lite"/>
    </source>
</evidence>
<evidence type="ECO:0000313" key="2">
    <source>
        <dbReference type="EMBL" id="GJT71542.1"/>
    </source>
</evidence>
<dbReference type="EMBL" id="BQNB010018176">
    <property type="protein sequence ID" value="GJT71542.1"/>
    <property type="molecule type" value="Genomic_DNA"/>
</dbReference>
<feature type="region of interest" description="Disordered" evidence="1">
    <location>
        <begin position="50"/>
        <end position="70"/>
    </location>
</feature>
<evidence type="ECO:0000313" key="3">
    <source>
        <dbReference type="Proteomes" id="UP001151760"/>
    </source>
</evidence>
<protein>
    <recommendedName>
        <fullName evidence="4">Reverse transcriptase domain-containing protein</fullName>
    </recommendedName>
</protein>
<reference evidence="2" key="1">
    <citation type="journal article" date="2022" name="Int. J. Mol. Sci.">
        <title>Draft Genome of Tanacetum Coccineum: Genomic Comparison of Closely Related Tanacetum-Family Plants.</title>
        <authorList>
            <person name="Yamashiro T."/>
            <person name="Shiraishi A."/>
            <person name="Nakayama K."/>
            <person name="Satake H."/>
        </authorList>
    </citation>
    <scope>NUCLEOTIDE SEQUENCE</scope>
</reference>
<feature type="compositionally biased region" description="Basic and acidic residues" evidence="1">
    <location>
        <begin position="50"/>
        <end position="60"/>
    </location>
</feature>
<organism evidence="2 3">
    <name type="scientific">Tanacetum coccineum</name>
    <dbReference type="NCBI Taxonomy" id="301880"/>
    <lineage>
        <taxon>Eukaryota</taxon>
        <taxon>Viridiplantae</taxon>
        <taxon>Streptophyta</taxon>
        <taxon>Embryophyta</taxon>
        <taxon>Tracheophyta</taxon>
        <taxon>Spermatophyta</taxon>
        <taxon>Magnoliopsida</taxon>
        <taxon>eudicotyledons</taxon>
        <taxon>Gunneridae</taxon>
        <taxon>Pentapetalae</taxon>
        <taxon>asterids</taxon>
        <taxon>campanulids</taxon>
        <taxon>Asterales</taxon>
        <taxon>Asteraceae</taxon>
        <taxon>Asteroideae</taxon>
        <taxon>Anthemideae</taxon>
        <taxon>Anthemidinae</taxon>
        <taxon>Tanacetum</taxon>
    </lineage>
</organism>
<proteinExistence type="predicted"/>